<reference evidence="4" key="1">
    <citation type="submission" date="2025-08" db="UniProtKB">
        <authorList>
            <consortium name="RefSeq"/>
        </authorList>
    </citation>
    <scope>IDENTIFICATION</scope>
</reference>
<feature type="compositionally biased region" description="Basic and acidic residues" evidence="2">
    <location>
        <begin position="158"/>
        <end position="175"/>
    </location>
</feature>
<feature type="compositionally biased region" description="Basic and acidic residues" evidence="2">
    <location>
        <begin position="56"/>
        <end position="65"/>
    </location>
</feature>
<dbReference type="Proteomes" id="UP000515125">
    <property type="component" value="Unplaced"/>
</dbReference>
<evidence type="ECO:0000256" key="1">
    <source>
        <dbReference type="SAM" id="Coils"/>
    </source>
</evidence>
<feature type="region of interest" description="Disordered" evidence="2">
    <location>
        <begin position="130"/>
        <end position="212"/>
    </location>
</feature>
<evidence type="ECO:0000313" key="3">
    <source>
        <dbReference type="Proteomes" id="UP000515125"/>
    </source>
</evidence>
<feature type="region of interest" description="Disordered" evidence="2">
    <location>
        <begin position="1"/>
        <end position="84"/>
    </location>
</feature>
<protein>
    <submittedName>
        <fullName evidence="4">Proton pump-interactor BIP131-like</fullName>
    </submittedName>
</protein>
<feature type="region of interest" description="Disordered" evidence="2">
    <location>
        <begin position="227"/>
        <end position="247"/>
    </location>
</feature>
<dbReference type="GeneID" id="113146977"/>
<name>A0A6P6RV37_9EIME</name>
<dbReference type="AlphaFoldDB" id="A0A6P6RV37"/>
<gene>
    <name evidence="4" type="primary">LOC113146977</name>
</gene>
<accession>A0A6P6RV37</accession>
<feature type="coiled-coil region" evidence="1">
    <location>
        <begin position="86"/>
        <end position="121"/>
    </location>
</feature>
<keyword evidence="3" id="KW-1185">Reference proteome</keyword>
<organism evidence="3 4">
    <name type="scientific">Cyclospora cayetanensis</name>
    <dbReference type="NCBI Taxonomy" id="88456"/>
    <lineage>
        <taxon>Eukaryota</taxon>
        <taxon>Sar</taxon>
        <taxon>Alveolata</taxon>
        <taxon>Apicomplexa</taxon>
        <taxon>Conoidasida</taxon>
        <taxon>Coccidia</taxon>
        <taxon>Eucoccidiorida</taxon>
        <taxon>Eimeriorina</taxon>
        <taxon>Eimeriidae</taxon>
        <taxon>Cyclospora</taxon>
    </lineage>
</organism>
<feature type="compositionally biased region" description="Low complexity" evidence="2">
    <location>
        <begin position="134"/>
        <end position="148"/>
    </location>
</feature>
<evidence type="ECO:0000256" key="2">
    <source>
        <dbReference type="SAM" id="MobiDB-lite"/>
    </source>
</evidence>
<evidence type="ECO:0000313" key="4">
    <source>
        <dbReference type="RefSeq" id="XP_026191711.1"/>
    </source>
</evidence>
<keyword evidence="1" id="KW-0175">Coiled coil</keyword>
<dbReference type="OrthoDB" id="10476197at2759"/>
<proteinExistence type="predicted"/>
<dbReference type="RefSeq" id="XP_026191711.1">
    <property type="nucleotide sequence ID" value="XM_026335926.1"/>
</dbReference>
<feature type="compositionally biased region" description="Basic and acidic residues" evidence="2">
    <location>
        <begin position="182"/>
        <end position="195"/>
    </location>
</feature>
<sequence length="247" mass="26688">MKAGTPDVEHNSSQMEPSVKAGVRSKPVKCLPESAAKISPVPPEEVLEAEMPSETPKSEMERLAPAEKTSSTAEIKQSEPVSAATLEEVQRDVLEAEDEVRQAEKQRQEELEQEIDAEVQQILTESEHAKHGEAAIAAAASEEAATITAKKKALSASEAEHEHAETDSDEKEAKSKNARASKIADQKSEEREAAERAIGGSSAEGRKAQRRNKKFYPLYCTQAAKKQLTGGTLPMLTRSGASKNANN</sequence>